<feature type="transmembrane region" description="Helical" evidence="1">
    <location>
        <begin position="219"/>
        <end position="238"/>
    </location>
</feature>
<feature type="transmembrane region" description="Helical" evidence="1">
    <location>
        <begin position="166"/>
        <end position="184"/>
    </location>
</feature>
<proteinExistence type="predicted"/>
<evidence type="ECO:0008006" key="4">
    <source>
        <dbReference type="Google" id="ProtNLM"/>
    </source>
</evidence>
<feature type="transmembrane region" description="Helical" evidence="1">
    <location>
        <begin position="75"/>
        <end position="92"/>
    </location>
</feature>
<evidence type="ECO:0000256" key="1">
    <source>
        <dbReference type="SAM" id="Phobius"/>
    </source>
</evidence>
<accession>A0ABY9YNL4</accession>
<evidence type="ECO:0000313" key="2">
    <source>
        <dbReference type="EMBL" id="WNH52308.1"/>
    </source>
</evidence>
<dbReference type="PANTHER" id="PTHR33802">
    <property type="entry name" value="SI:CH211-161H7.5-RELATED"/>
    <property type="match status" value="1"/>
</dbReference>
<dbReference type="InterPro" id="IPR038330">
    <property type="entry name" value="TspO/MBR-related_sf"/>
</dbReference>
<evidence type="ECO:0000313" key="3">
    <source>
        <dbReference type="Proteomes" id="UP001302072"/>
    </source>
</evidence>
<feature type="transmembrane region" description="Helical" evidence="1">
    <location>
        <begin position="98"/>
        <end position="120"/>
    </location>
</feature>
<dbReference type="RefSeq" id="WP_311191512.1">
    <property type="nucleotide sequence ID" value="NZ_CP115541.1"/>
</dbReference>
<reference evidence="2 3" key="1">
    <citation type="submission" date="2022-12" db="EMBL/GenBank/DDBJ databases">
        <title>Two new species, Stenotrophomonas aracearum and Stenotrophomonas oahuensis, isolated from Anthurium (Araceae family) in Hawaii.</title>
        <authorList>
            <person name="Chunag S.C."/>
            <person name="Dobhal S."/>
            <person name="Alvarez A."/>
            <person name="Arif M."/>
        </authorList>
    </citation>
    <scope>NUCLEOTIDE SEQUENCE [LARGE SCALE GENOMIC DNA]</scope>
    <source>
        <strain evidence="2 3">A5586</strain>
    </source>
</reference>
<keyword evidence="3" id="KW-1185">Reference proteome</keyword>
<dbReference type="Proteomes" id="UP001302072">
    <property type="component" value="Chromosome"/>
</dbReference>
<keyword evidence="1" id="KW-0812">Transmembrane</keyword>
<protein>
    <recommendedName>
        <fullName evidence="4">Tryptophan-rich sensory protein</fullName>
    </recommendedName>
</protein>
<keyword evidence="1" id="KW-1133">Transmembrane helix</keyword>
<dbReference type="PANTHER" id="PTHR33802:SF1">
    <property type="entry name" value="XK-RELATED PROTEIN"/>
    <property type="match status" value="1"/>
</dbReference>
<feature type="transmembrane region" description="Helical" evidence="1">
    <location>
        <begin position="42"/>
        <end position="63"/>
    </location>
</feature>
<gene>
    <name evidence="2" type="ORF">PDM29_18565</name>
</gene>
<keyword evidence="1" id="KW-0472">Membrane</keyword>
<organism evidence="2 3">
    <name type="scientific">Stenotrophomonas oahuensis</name>
    <dbReference type="NCBI Taxonomy" id="3003271"/>
    <lineage>
        <taxon>Bacteria</taxon>
        <taxon>Pseudomonadati</taxon>
        <taxon>Pseudomonadota</taxon>
        <taxon>Gammaproteobacteria</taxon>
        <taxon>Lysobacterales</taxon>
        <taxon>Lysobacteraceae</taxon>
        <taxon>Stenotrophomonas</taxon>
    </lineage>
</organism>
<feature type="transmembrane region" description="Helical" evidence="1">
    <location>
        <begin position="132"/>
        <end position="160"/>
    </location>
</feature>
<sequence>MRWIALLAALAMPVVAWLSQTGQFGPTNGAISDRYPTLLVAAGYAFSIWGLIFLLDVVFGLWQLRRRTPDFNARVRGWATVGFALTAAWMPVFSQQAFLPALAIIWAALACMAVAAVRAAPLNASAGQRAFAAYPLALHAGWLSMAAFLNTAQVIVAYGWLDTANMLPWSLVLLALATLLAWCMNLLLRGHYAYPAAVIWALVGVYVKQSGWRLPGADTVAVLALAVAALLLVQTLLLRARAWRAPRVAVVAEHRCRR</sequence>
<name>A0ABY9YNL4_9GAMM</name>
<dbReference type="Gene3D" id="1.20.1260.100">
    <property type="entry name" value="TspO/MBR protein"/>
    <property type="match status" value="1"/>
</dbReference>
<dbReference type="EMBL" id="CP115541">
    <property type="protein sequence ID" value="WNH52308.1"/>
    <property type="molecule type" value="Genomic_DNA"/>
</dbReference>
<feature type="transmembrane region" description="Helical" evidence="1">
    <location>
        <begin position="191"/>
        <end position="207"/>
    </location>
</feature>